<reference evidence="2" key="1">
    <citation type="journal article" date="2019" name="Nat. Commun.">
        <title>The genome of broomcorn millet.</title>
        <authorList>
            <person name="Zou C."/>
            <person name="Miki D."/>
            <person name="Li D."/>
            <person name="Tang Q."/>
            <person name="Xiao L."/>
            <person name="Rajput S."/>
            <person name="Deng P."/>
            <person name="Jia W."/>
            <person name="Huang R."/>
            <person name="Zhang M."/>
            <person name="Sun Y."/>
            <person name="Hu J."/>
            <person name="Fu X."/>
            <person name="Schnable P.S."/>
            <person name="Li F."/>
            <person name="Zhang H."/>
            <person name="Feng B."/>
            <person name="Zhu X."/>
            <person name="Liu R."/>
            <person name="Schnable J.C."/>
            <person name="Zhu J.-K."/>
            <person name="Zhang H."/>
        </authorList>
    </citation>
    <scope>NUCLEOTIDE SEQUENCE [LARGE SCALE GENOMIC DNA]</scope>
</reference>
<dbReference type="InterPro" id="IPR012340">
    <property type="entry name" value="NA-bd_OB-fold"/>
</dbReference>
<dbReference type="PANTHER" id="PTHR47165:SF4">
    <property type="entry name" value="OS03G0429900 PROTEIN"/>
    <property type="match status" value="1"/>
</dbReference>
<dbReference type="PANTHER" id="PTHR47165">
    <property type="entry name" value="OS03G0429900 PROTEIN"/>
    <property type="match status" value="1"/>
</dbReference>
<accession>A0A3L6R0T4</accession>
<gene>
    <name evidence="1" type="ORF">C2845_PM08G14420</name>
</gene>
<name>A0A3L6R0T4_PANMI</name>
<evidence type="ECO:0000313" key="1">
    <source>
        <dbReference type="EMBL" id="RLM92578.1"/>
    </source>
</evidence>
<comment type="caution">
    <text evidence="1">The sequence shown here is derived from an EMBL/GenBank/DDBJ whole genome shotgun (WGS) entry which is preliminary data.</text>
</comment>
<dbReference type="Gene3D" id="2.40.50.140">
    <property type="entry name" value="Nucleic acid-binding proteins"/>
    <property type="match status" value="2"/>
</dbReference>
<protein>
    <submittedName>
        <fullName evidence="1">Replication protein A 70 kDa DNA-binding subunit B-like</fullName>
    </submittedName>
</protein>
<sequence length="333" mass="36148">MEASSAFCGQLPNVRGLQGCAASGNSSSTFRSVTSVCGLCACGTSAVAEPDFLCYCGEPARKLTAGFGFGKMSPVVPGSIADELVAAILRSEFEVARGISNKQNWCIRARVARMWEYCGGRDGLPPLHVVLVLADDEGDVMYAEGAGRDADIIKCAVKEGGVYTFTKFLVKLVLWGSRATEFDAEAVHKLGQEHAVVGIFVGTLVKSYRGEETLTGGSACKWYFNEDIAEIDEFFERLGDDFSKIEWVDDYEESGQRLQKIDRAVLKTVSELRGLDPWESEGTNFMCTVTIVRMSTGQPWWFLSCSRCHKAATTCGSEYKCAGGCVNTTATPK</sequence>
<keyword evidence="2" id="KW-1185">Reference proteome</keyword>
<dbReference type="OrthoDB" id="687755at2759"/>
<organism evidence="1 2">
    <name type="scientific">Panicum miliaceum</name>
    <name type="common">Proso millet</name>
    <name type="synonym">Broomcorn millet</name>
    <dbReference type="NCBI Taxonomy" id="4540"/>
    <lineage>
        <taxon>Eukaryota</taxon>
        <taxon>Viridiplantae</taxon>
        <taxon>Streptophyta</taxon>
        <taxon>Embryophyta</taxon>
        <taxon>Tracheophyta</taxon>
        <taxon>Spermatophyta</taxon>
        <taxon>Magnoliopsida</taxon>
        <taxon>Liliopsida</taxon>
        <taxon>Poales</taxon>
        <taxon>Poaceae</taxon>
        <taxon>PACMAD clade</taxon>
        <taxon>Panicoideae</taxon>
        <taxon>Panicodae</taxon>
        <taxon>Paniceae</taxon>
        <taxon>Panicinae</taxon>
        <taxon>Panicum</taxon>
        <taxon>Panicum sect. Panicum</taxon>
    </lineage>
</organism>
<dbReference type="Proteomes" id="UP000275267">
    <property type="component" value="Unassembled WGS sequence"/>
</dbReference>
<dbReference type="GO" id="GO:0003677">
    <property type="term" value="F:DNA binding"/>
    <property type="evidence" value="ECO:0007669"/>
    <property type="project" value="UniProtKB-KW"/>
</dbReference>
<dbReference type="CDD" id="cd04481">
    <property type="entry name" value="RPA1_DBD_B_like"/>
    <property type="match status" value="1"/>
</dbReference>
<dbReference type="EMBL" id="PQIB02000010">
    <property type="protein sequence ID" value="RLM92578.1"/>
    <property type="molecule type" value="Genomic_DNA"/>
</dbReference>
<dbReference type="AlphaFoldDB" id="A0A3L6R0T4"/>
<proteinExistence type="predicted"/>
<dbReference type="SUPFAM" id="SSF50249">
    <property type="entry name" value="Nucleic acid-binding proteins"/>
    <property type="match status" value="2"/>
</dbReference>
<evidence type="ECO:0000313" key="2">
    <source>
        <dbReference type="Proteomes" id="UP000275267"/>
    </source>
</evidence>
<dbReference type="STRING" id="4540.A0A3L6R0T4"/>